<organism evidence="9 10">
    <name type="scientific">Bradyrhizobium algeriense</name>
    <dbReference type="NCBI Taxonomy" id="634784"/>
    <lineage>
        <taxon>Bacteria</taxon>
        <taxon>Pseudomonadati</taxon>
        <taxon>Pseudomonadota</taxon>
        <taxon>Alphaproteobacteria</taxon>
        <taxon>Hyphomicrobiales</taxon>
        <taxon>Nitrobacteraceae</taxon>
        <taxon>Bradyrhizobium</taxon>
    </lineage>
</organism>
<feature type="transmembrane region" description="Helical" evidence="7">
    <location>
        <begin position="74"/>
        <end position="92"/>
    </location>
</feature>
<evidence type="ECO:0000256" key="3">
    <source>
        <dbReference type="ARBA" id="ARBA00022475"/>
    </source>
</evidence>
<comment type="caution">
    <text evidence="9">The sequence shown here is derived from an EMBL/GenBank/DDBJ whole genome shotgun (WGS) entry which is preliminary data.</text>
</comment>
<evidence type="ECO:0000256" key="1">
    <source>
        <dbReference type="ARBA" id="ARBA00004651"/>
    </source>
</evidence>
<evidence type="ECO:0000256" key="4">
    <source>
        <dbReference type="ARBA" id="ARBA00022692"/>
    </source>
</evidence>
<evidence type="ECO:0000313" key="9">
    <source>
        <dbReference type="EMBL" id="MEH2558933.1"/>
    </source>
</evidence>
<keyword evidence="10" id="KW-1185">Reference proteome</keyword>
<sequence>MVNANPEFAGVLEHFSAKGKPEKAQKAGMSLVWIKEKATDRAEDAPASRRKGTPMTLNGTSATDRSTRIDWVDYAKGICIVMVVMMHSVLGVEKAAGDTGFMHAFVMFAQPFRMPDFFLISGLFLAVVIDRDWRTYLDRKVLHFAYFYVLWMTIQFGFKAPGFAAEQGWRHVGLLYLESFVEPFGTLWFIYLLPVFFVVTKLSRDIPAIAIWLVAAALETAHVVTGWTVIDEFCGRFVYFYSGYLFASYVFALADRSREKPALALIGLALWTLVNGGLVMSDVSHWPLISLALGFAGAGAIIVMGTLLARMQWLNFLRYCGEHSIVIYLAFFLPMAVTRTLLLKTGLIADIGVISLIVTVAGVAGAVVIWRLALALRADFLFERPTAFWIAPKKAAPALQPAE</sequence>
<feature type="domain" description="Acyltransferase 3" evidence="8">
    <location>
        <begin position="70"/>
        <end position="370"/>
    </location>
</feature>
<feature type="transmembrane region" description="Helical" evidence="7">
    <location>
        <begin position="180"/>
        <end position="199"/>
    </location>
</feature>
<dbReference type="PANTHER" id="PTHR40074">
    <property type="entry name" value="O-ACETYLTRANSFERASE WECH"/>
    <property type="match status" value="1"/>
</dbReference>
<gene>
    <name evidence="9" type="ORF">V1286_006462</name>
</gene>
<feature type="transmembrane region" description="Helical" evidence="7">
    <location>
        <begin position="347"/>
        <end position="374"/>
    </location>
</feature>
<comment type="similarity">
    <text evidence="2">Belongs to the acyltransferase 3 family.</text>
</comment>
<feature type="transmembrane region" description="Helical" evidence="7">
    <location>
        <begin position="206"/>
        <end position="230"/>
    </location>
</feature>
<feature type="transmembrane region" description="Helical" evidence="7">
    <location>
        <begin position="236"/>
        <end position="254"/>
    </location>
</feature>
<feature type="transmembrane region" description="Helical" evidence="7">
    <location>
        <begin position="141"/>
        <end position="160"/>
    </location>
</feature>
<feature type="transmembrane region" description="Helical" evidence="7">
    <location>
        <begin position="316"/>
        <end position="335"/>
    </location>
</feature>
<proteinExistence type="inferred from homology"/>
<protein>
    <submittedName>
        <fullName evidence="9">Membrane protein YcfT</fullName>
    </submittedName>
</protein>
<feature type="transmembrane region" description="Helical" evidence="7">
    <location>
        <begin position="261"/>
        <end position="280"/>
    </location>
</feature>
<dbReference type="EMBL" id="JAZHRV010000001">
    <property type="protein sequence ID" value="MEH2558933.1"/>
    <property type="molecule type" value="Genomic_DNA"/>
</dbReference>
<dbReference type="Proteomes" id="UP001364224">
    <property type="component" value="Unassembled WGS sequence"/>
</dbReference>
<comment type="subcellular location">
    <subcellularLocation>
        <location evidence="1">Cell membrane</location>
        <topology evidence="1">Multi-pass membrane protein</topology>
    </subcellularLocation>
</comment>
<feature type="transmembrane region" description="Helical" evidence="7">
    <location>
        <begin position="112"/>
        <end position="129"/>
    </location>
</feature>
<keyword evidence="4 7" id="KW-0812">Transmembrane</keyword>
<evidence type="ECO:0000313" key="10">
    <source>
        <dbReference type="Proteomes" id="UP001364224"/>
    </source>
</evidence>
<evidence type="ECO:0000256" key="2">
    <source>
        <dbReference type="ARBA" id="ARBA00007400"/>
    </source>
</evidence>
<evidence type="ECO:0000259" key="8">
    <source>
        <dbReference type="Pfam" id="PF01757"/>
    </source>
</evidence>
<reference evidence="9 10" key="1">
    <citation type="submission" date="2024-02" db="EMBL/GenBank/DDBJ databases">
        <title>Adaptive strategies in a cosmopolitan and abundant soil bacterium.</title>
        <authorList>
            <person name="Carini P."/>
        </authorList>
    </citation>
    <scope>NUCLEOTIDE SEQUENCE [LARGE SCALE GENOMIC DNA]</scope>
    <source>
        <strain evidence="9 10">AZCC 1608</strain>
    </source>
</reference>
<dbReference type="PANTHER" id="PTHR40074:SF4">
    <property type="entry name" value="INNER MEMBRANE PROTEIN YCFT"/>
    <property type="match status" value="1"/>
</dbReference>
<evidence type="ECO:0000256" key="5">
    <source>
        <dbReference type="ARBA" id="ARBA00022989"/>
    </source>
</evidence>
<evidence type="ECO:0000256" key="7">
    <source>
        <dbReference type="SAM" id="Phobius"/>
    </source>
</evidence>
<dbReference type="InterPro" id="IPR002656">
    <property type="entry name" value="Acyl_transf_3_dom"/>
</dbReference>
<dbReference type="Pfam" id="PF01757">
    <property type="entry name" value="Acyl_transf_3"/>
    <property type="match status" value="1"/>
</dbReference>
<keyword evidence="6 7" id="KW-0472">Membrane</keyword>
<keyword evidence="3" id="KW-1003">Cell membrane</keyword>
<evidence type="ECO:0000256" key="6">
    <source>
        <dbReference type="ARBA" id="ARBA00023136"/>
    </source>
</evidence>
<accession>A0ABU8BK62</accession>
<keyword evidence="5 7" id="KW-1133">Transmembrane helix</keyword>
<feature type="transmembrane region" description="Helical" evidence="7">
    <location>
        <begin position="286"/>
        <end position="309"/>
    </location>
</feature>
<name>A0ABU8BK62_9BRAD</name>